<evidence type="ECO:0000259" key="1">
    <source>
        <dbReference type="SMART" id="SM00421"/>
    </source>
</evidence>
<dbReference type="InterPro" id="IPR037401">
    <property type="entry name" value="SnoaL-like"/>
</dbReference>
<dbReference type="SMART" id="SM00421">
    <property type="entry name" value="HTH_LUXR"/>
    <property type="match status" value="1"/>
</dbReference>
<evidence type="ECO:0000313" key="2">
    <source>
        <dbReference type="EMBL" id="MCT7375024.1"/>
    </source>
</evidence>
<dbReference type="SUPFAM" id="SSF46894">
    <property type="entry name" value="C-terminal effector domain of the bipartite response regulators"/>
    <property type="match status" value="1"/>
</dbReference>
<name>A0ABT2LKX0_9HYPH</name>
<dbReference type="RefSeq" id="WP_260901680.1">
    <property type="nucleotide sequence ID" value="NZ_JAOCZP010000002.1"/>
</dbReference>
<comment type="caution">
    <text evidence="2">The sequence shown here is derived from an EMBL/GenBank/DDBJ whole genome shotgun (WGS) entry which is preliminary data.</text>
</comment>
<dbReference type="SUPFAM" id="SSF54427">
    <property type="entry name" value="NTF2-like"/>
    <property type="match status" value="1"/>
</dbReference>
<dbReference type="Pfam" id="PF13474">
    <property type="entry name" value="SnoaL_3"/>
    <property type="match status" value="1"/>
</dbReference>
<dbReference type="InterPro" id="IPR036388">
    <property type="entry name" value="WH-like_DNA-bd_sf"/>
</dbReference>
<accession>A0ABT2LKX0</accession>
<keyword evidence="3" id="KW-1185">Reference proteome</keyword>
<dbReference type="InterPro" id="IPR000792">
    <property type="entry name" value="Tscrpt_reg_LuxR_C"/>
</dbReference>
<dbReference type="Gene3D" id="1.10.10.10">
    <property type="entry name" value="Winged helix-like DNA-binding domain superfamily/Winged helix DNA-binding domain"/>
    <property type="match status" value="1"/>
</dbReference>
<dbReference type="Gene3D" id="3.10.450.50">
    <property type="match status" value="1"/>
</dbReference>
<evidence type="ECO:0000313" key="3">
    <source>
        <dbReference type="Proteomes" id="UP001320831"/>
    </source>
</evidence>
<gene>
    <name evidence="2" type="ORF">N5A92_08230</name>
</gene>
<dbReference type="EMBL" id="JAOCZP010000002">
    <property type="protein sequence ID" value="MCT7375024.1"/>
    <property type="molecule type" value="Genomic_DNA"/>
</dbReference>
<dbReference type="Proteomes" id="UP001320831">
    <property type="component" value="Unassembled WGS sequence"/>
</dbReference>
<sequence length="334" mass="37258">MTETEESEADTAAIMRLVAEGVDALTRRDLEAYSNVWLHAPHVRRVANWSHGRDDWSEGGVCVHEGWDAIRSMWRHIFEETSLTVFPYGTHREDWNVRVGRDIAWATYKQYPLDGNSRPAPDITGFSHETRIFEKHSGEWKTVYMGFSFQLPRHPDEALVRVDERATIIAMSRRAAERIGKSATLRVRNGRLHAVNRDADTRLHAMIRDAACGAPWTGVVRVPFILKGEQGSVDCVCWIASSLDMNGNAVIAIGDQRASSRCLQDAALVYRLSPAQARLAKLIVEGHDLVAAAERLGVTVNTARTQLHRMFEKTGVRSQPALVTALLSVATPLA</sequence>
<dbReference type="InterPro" id="IPR016032">
    <property type="entry name" value="Sig_transdc_resp-reg_C-effctor"/>
</dbReference>
<protein>
    <submittedName>
        <fullName evidence="2">Nuclear transport factor 2 family protein</fullName>
    </submittedName>
</protein>
<proteinExistence type="predicted"/>
<reference evidence="2 3" key="1">
    <citation type="submission" date="2022-09" db="EMBL/GenBank/DDBJ databases">
        <title>Chelativorans salina sp. nov., a novel slightly halophilic bacterium isolated from a saline lake sediment enrichment.</title>
        <authorList>
            <person name="Gao L."/>
            <person name="Fang B.-Z."/>
            <person name="Li W.-J."/>
        </authorList>
    </citation>
    <scope>NUCLEOTIDE SEQUENCE [LARGE SCALE GENOMIC DNA]</scope>
    <source>
        <strain evidence="2 3">EGI FJ00035</strain>
    </source>
</reference>
<dbReference type="InterPro" id="IPR032710">
    <property type="entry name" value="NTF2-like_dom_sf"/>
</dbReference>
<feature type="domain" description="HTH luxR-type" evidence="1">
    <location>
        <begin position="269"/>
        <end position="326"/>
    </location>
</feature>
<organism evidence="2 3">
    <name type="scientific">Chelativorans salis</name>
    <dbReference type="NCBI Taxonomy" id="2978478"/>
    <lineage>
        <taxon>Bacteria</taxon>
        <taxon>Pseudomonadati</taxon>
        <taxon>Pseudomonadota</taxon>
        <taxon>Alphaproteobacteria</taxon>
        <taxon>Hyphomicrobiales</taxon>
        <taxon>Phyllobacteriaceae</taxon>
        <taxon>Chelativorans</taxon>
    </lineage>
</organism>